<feature type="signal peptide" evidence="1">
    <location>
        <begin position="1"/>
        <end position="19"/>
    </location>
</feature>
<name>A0A4R8VZM7_9MICO</name>
<dbReference type="OrthoDB" id="5119803at2"/>
<dbReference type="RefSeq" id="WP_134454942.1">
    <property type="nucleotide sequence ID" value="NZ_SOFL01000053.1"/>
</dbReference>
<reference evidence="2 3" key="1">
    <citation type="submission" date="2019-03" db="EMBL/GenBank/DDBJ databases">
        <title>Genomics of glacier-inhabiting Cryobacterium strains.</title>
        <authorList>
            <person name="Liu Q."/>
            <person name="Xin Y.-H."/>
        </authorList>
    </citation>
    <scope>NUCLEOTIDE SEQUENCE [LARGE SCALE GENOMIC DNA]</scope>
    <source>
        <strain evidence="2 3">RHLS22-1</strain>
    </source>
</reference>
<organism evidence="2 3">
    <name type="scientific">Cryobacterium adonitolivorans</name>
    <dbReference type="NCBI Taxonomy" id="1259189"/>
    <lineage>
        <taxon>Bacteria</taxon>
        <taxon>Bacillati</taxon>
        <taxon>Actinomycetota</taxon>
        <taxon>Actinomycetes</taxon>
        <taxon>Micrococcales</taxon>
        <taxon>Microbacteriaceae</taxon>
        <taxon>Cryobacterium</taxon>
    </lineage>
</organism>
<gene>
    <name evidence="2" type="ORF">E3O42_16040</name>
</gene>
<dbReference type="EMBL" id="SOFL01000053">
    <property type="protein sequence ID" value="TFB97457.1"/>
    <property type="molecule type" value="Genomic_DNA"/>
</dbReference>
<sequence>MVTAACVGGLLLGAVGCTAAPKPAPPSATPTIAPIFVSDEEALAAATEAYANYLSTYDAIWTEGGPSVDDYLALSTGPAHEGEVAAMTAWQSKGWKAIGQSTFDSVQLQSVWESDSGRWHIRTYLCADASGGDVIDASGQSVAKSDRPLRLPLEVEFVTASAASSDLKISESKVWSGSNFC</sequence>
<dbReference type="AlphaFoldDB" id="A0A4R8VZM7"/>
<evidence type="ECO:0008006" key="4">
    <source>
        <dbReference type="Google" id="ProtNLM"/>
    </source>
</evidence>
<comment type="caution">
    <text evidence="2">The sequence shown here is derived from an EMBL/GenBank/DDBJ whole genome shotgun (WGS) entry which is preliminary data.</text>
</comment>
<keyword evidence="3" id="KW-1185">Reference proteome</keyword>
<evidence type="ECO:0000256" key="1">
    <source>
        <dbReference type="SAM" id="SignalP"/>
    </source>
</evidence>
<evidence type="ECO:0000313" key="2">
    <source>
        <dbReference type="EMBL" id="TFB97457.1"/>
    </source>
</evidence>
<dbReference type="Proteomes" id="UP000297907">
    <property type="component" value="Unassembled WGS sequence"/>
</dbReference>
<protein>
    <recommendedName>
        <fullName evidence="4">Lipoprotein</fullName>
    </recommendedName>
</protein>
<keyword evidence="1" id="KW-0732">Signal</keyword>
<proteinExistence type="predicted"/>
<evidence type="ECO:0000313" key="3">
    <source>
        <dbReference type="Proteomes" id="UP000297907"/>
    </source>
</evidence>
<feature type="chain" id="PRO_5020872903" description="Lipoprotein" evidence="1">
    <location>
        <begin position="20"/>
        <end position="181"/>
    </location>
</feature>
<accession>A0A4R8VZM7</accession>